<name>A0A009SPL8_ACIBA</name>
<dbReference type="Proteomes" id="UP000020735">
    <property type="component" value="Unassembled WGS sequence"/>
</dbReference>
<sequence length="38" mass="4343">MSKVSNEANNFIMAPLAQIKCKIKRCVYLVHFSCEKTP</sequence>
<proteinExistence type="predicted"/>
<evidence type="ECO:0000313" key="1">
    <source>
        <dbReference type="EMBL" id="EXC48785.1"/>
    </source>
</evidence>
<reference evidence="1 2" key="1">
    <citation type="submission" date="2014-02" db="EMBL/GenBank/DDBJ databases">
        <title>Comparative genomics and transcriptomics to identify genetic mechanisms underlying the emergence of carbapenem resistant Acinetobacter baumannii (CRAb).</title>
        <authorList>
            <person name="Harris A.D."/>
            <person name="Johnson K.J."/>
            <person name="George J."/>
            <person name="Shefchek K."/>
            <person name="Daugherty S.C."/>
            <person name="Parankush S."/>
            <person name="Sadzewicz L."/>
            <person name="Tallon L."/>
            <person name="Sengamalay N."/>
            <person name="Hazen T.H."/>
            <person name="Rasko D.A."/>
        </authorList>
    </citation>
    <scope>NUCLEOTIDE SEQUENCE [LARGE SCALE GENOMIC DNA]</scope>
    <source>
        <strain evidence="1 2">99063</strain>
    </source>
</reference>
<evidence type="ECO:0000313" key="2">
    <source>
        <dbReference type="Proteomes" id="UP000020735"/>
    </source>
</evidence>
<dbReference type="AlphaFoldDB" id="A0A009SPL8"/>
<accession>A0A009SPL8</accession>
<dbReference type="EMBL" id="JEXJ01000056">
    <property type="protein sequence ID" value="EXC48785.1"/>
    <property type="molecule type" value="Genomic_DNA"/>
</dbReference>
<dbReference type="PATRIC" id="fig|1310630.3.peg.2840"/>
<organism evidence="1 2">
    <name type="scientific">Acinetobacter baumannii 99063</name>
    <dbReference type="NCBI Taxonomy" id="1310630"/>
    <lineage>
        <taxon>Bacteria</taxon>
        <taxon>Pseudomonadati</taxon>
        <taxon>Pseudomonadota</taxon>
        <taxon>Gammaproteobacteria</taxon>
        <taxon>Moraxellales</taxon>
        <taxon>Moraxellaceae</taxon>
        <taxon>Acinetobacter</taxon>
        <taxon>Acinetobacter calcoaceticus/baumannii complex</taxon>
    </lineage>
</organism>
<comment type="caution">
    <text evidence="1">The sequence shown here is derived from an EMBL/GenBank/DDBJ whole genome shotgun (WGS) entry which is preliminary data.</text>
</comment>
<gene>
    <name evidence="1" type="ORF">J529_2909</name>
</gene>
<protein>
    <submittedName>
        <fullName evidence="1">Uncharacterized protein</fullName>
    </submittedName>
</protein>